<dbReference type="Pfam" id="PF01432">
    <property type="entry name" value="Peptidase_M3"/>
    <property type="match status" value="1"/>
</dbReference>
<dbReference type="EC" id="3.4.24.-" evidence="6"/>
<dbReference type="Gene3D" id="1.20.140.70">
    <property type="entry name" value="Oligopeptidase f, N-terminal domain"/>
    <property type="match status" value="1"/>
</dbReference>
<dbReference type="InterPro" id="IPR045090">
    <property type="entry name" value="Pept_M3A_M3B"/>
</dbReference>
<dbReference type="RefSeq" id="WP_140781118.1">
    <property type="nucleotide sequence ID" value="NZ_VFSS01000002.1"/>
</dbReference>
<dbReference type="SUPFAM" id="SSF55486">
    <property type="entry name" value="Metalloproteases ('zincins'), catalytic domain"/>
    <property type="match status" value="1"/>
</dbReference>
<dbReference type="GO" id="GO:0046872">
    <property type="term" value="F:metal ion binding"/>
    <property type="evidence" value="ECO:0007669"/>
    <property type="project" value="UniProtKB-UniRule"/>
</dbReference>
<evidence type="ECO:0000313" key="9">
    <source>
        <dbReference type="EMBL" id="TPE57733.1"/>
    </source>
</evidence>
<keyword evidence="5 6" id="KW-0482">Metalloprotease</keyword>
<dbReference type="EMBL" id="VFSS01000002">
    <property type="protein sequence ID" value="TPE57733.1"/>
    <property type="molecule type" value="Genomic_DNA"/>
</dbReference>
<dbReference type="Gene3D" id="1.10.287.830">
    <property type="entry name" value="putative peptidase helix hairpin domain like"/>
    <property type="match status" value="1"/>
</dbReference>
<feature type="domain" description="Oligopeptidase F N-terminal" evidence="8">
    <location>
        <begin position="119"/>
        <end position="182"/>
    </location>
</feature>
<protein>
    <recommendedName>
        <fullName evidence="6">Oligopeptidase F</fullName>
        <ecNumber evidence="6">3.4.24.-</ecNumber>
    </recommendedName>
</protein>
<name>A0A501XBJ9_9BACT</name>
<gene>
    <name evidence="9" type="primary">pepF</name>
    <name evidence="9" type="ORF">FJO69_00855</name>
</gene>
<keyword evidence="1 6" id="KW-0645">Protease</keyword>
<comment type="function">
    <text evidence="6">Has oligopeptidase activity and degrades a variety of small bioactive peptides.</text>
</comment>
<evidence type="ECO:0000256" key="5">
    <source>
        <dbReference type="ARBA" id="ARBA00023049"/>
    </source>
</evidence>
<dbReference type="Pfam" id="PF08439">
    <property type="entry name" value="Peptidase_M3_N"/>
    <property type="match status" value="1"/>
</dbReference>
<dbReference type="GO" id="GO:0006508">
    <property type="term" value="P:proteolysis"/>
    <property type="evidence" value="ECO:0007669"/>
    <property type="project" value="UniProtKB-KW"/>
</dbReference>
<sequence>MAIKKYNSYKEVESKYKWDLEDILKGKTYEKLEQEYFALFDKIIAVKDSKYNSLKDYAASIKLDEEMLVLGNRISNYLTNWLCINVVDEKYNVLLTTFENKNAEYAKRLGSETNRIAKNREKIEKWLNEPELKDVKKDLEAILDNLNHKLSDDVETYLNDTAIGNPSPEEIFGVITDSEIDFGYATSSKGMKYKITNGTRRQLAKHKDEKVRKETYLNYFGGYYKHRQSLSKTLYQHIKELSVNALYRKYPSTLDSILSADHVDKKLLQVIYSSVQKNINIFRKFYKAHKAFFEKKFNKKMQKWDAAMNLVNIKDHFEVEEGQKILEEITKIMSYDYHQVVQKAIKENWVDYHNVPGKRSGAYSIGGAYGLDKIYILMNWDYTLESVNTLCHEMGHSMHSYYSSKNQNPLRSQYPIFLAEIASIFNELLLSDYLFKNAKTDKEKFFILEKSIDDFIGTVLRQTQWSNYEYELYEAIDKNEPYNNYEALERLYVDVTKKYAFDPAKVKVGDLSNVAAIYVPHYYYHFYVYKYALGYIVANAFFQKYKEQGDQALKDYVDKFLSAGDIDWPAKILLNAGIDIYSESIYDQAFKLLEEKVNKYTELGKKIFK</sequence>
<dbReference type="GO" id="GO:0006518">
    <property type="term" value="P:peptide metabolic process"/>
    <property type="evidence" value="ECO:0007669"/>
    <property type="project" value="TreeGrafter"/>
</dbReference>
<organism evidence="9 10">
    <name type="scientific">[Mycoplasma] falconis</name>
    <dbReference type="NCBI Taxonomy" id="92403"/>
    <lineage>
        <taxon>Bacteria</taxon>
        <taxon>Bacillati</taxon>
        <taxon>Mycoplasmatota</taxon>
        <taxon>Mycoplasmoidales</taxon>
        <taxon>Metamycoplasmataceae</taxon>
        <taxon>Metamycoplasma</taxon>
    </lineage>
</organism>
<evidence type="ECO:0000259" key="7">
    <source>
        <dbReference type="Pfam" id="PF01432"/>
    </source>
</evidence>
<evidence type="ECO:0000259" key="8">
    <source>
        <dbReference type="Pfam" id="PF08439"/>
    </source>
</evidence>
<keyword evidence="10" id="KW-1185">Reference proteome</keyword>
<keyword evidence="2 6" id="KW-0479">Metal-binding</keyword>
<feature type="domain" description="Peptidase M3A/M3B catalytic" evidence="7">
    <location>
        <begin position="203"/>
        <end position="591"/>
    </location>
</feature>
<dbReference type="GO" id="GO:0004222">
    <property type="term" value="F:metalloendopeptidase activity"/>
    <property type="evidence" value="ECO:0007669"/>
    <property type="project" value="UniProtKB-UniRule"/>
</dbReference>
<dbReference type="InterPro" id="IPR013647">
    <property type="entry name" value="OligopepF_N_dom"/>
</dbReference>
<comment type="similarity">
    <text evidence="6">Belongs to the peptidase M3B family.</text>
</comment>
<dbReference type="NCBIfam" id="TIGR00181">
    <property type="entry name" value="pepF"/>
    <property type="match status" value="1"/>
</dbReference>
<comment type="cofactor">
    <cofactor evidence="6">
        <name>Zn(2+)</name>
        <dbReference type="ChEBI" id="CHEBI:29105"/>
    </cofactor>
    <text evidence="6">Binds 1 zinc ion.</text>
</comment>
<accession>A0A501XBJ9</accession>
<evidence type="ECO:0000256" key="4">
    <source>
        <dbReference type="ARBA" id="ARBA00022833"/>
    </source>
</evidence>
<dbReference type="PANTHER" id="PTHR11804">
    <property type="entry name" value="PROTEASE M3 THIMET OLIGOPEPTIDASE-RELATED"/>
    <property type="match status" value="1"/>
</dbReference>
<comment type="caution">
    <text evidence="9">The sequence shown here is derived from an EMBL/GenBank/DDBJ whole genome shotgun (WGS) entry which is preliminary data.</text>
</comment>
<dbReference type="InterPro" id="IPR042088">
    <property type="entry name" value="OligoPept_F_C"/>
</dbReference>
<dbReference type="Proteomes" id="UP000319776">
    <property type="component" value="Unassembled WGS sequence"/>
</dbReference>
<reference evidence="9 10" key="1">
    <citation type="submission" date="2019-06" db="EMBL/GenBank/DDBJ databases">
        <title>Mycoplasma falconis type strain whole genome sequence.</title>
        <authorList>
            <person name="Spergser J."/>
        </authorList>
    </citation>
    <scope>NUCLEOTIDE SEQUENCE [LARGE SCALE GENOMIC DNA]</scope>
    <source>
        <strain evidence="9 10">ATCC 51372</strain>
    </source>
</reference>
<dbReference type="AlphaFoldDB" id="A0A501XBJ9"/>
<keyword evidence="4 6" id="KW-0862">Zinc</keyword>
<dbReference type="OrthoDB" id="9766487at2"/>
<evidence type="ECO:0000256" key="6">
    <source>
        <dbReference type="RuleBase" id="RU368091"/>
    </source>
</evidence>
<proteinExistence type="inferred from homology"/>
<evidence type="ECO:0000313" key="10">
    <source>
        <dbReference type="Proteomes" id="UP000319776"/>
    </source>
</evidence>
<dbReference type="InterPro" id="IPR004438">
    <property type="entry name" value="Peptidase_M3B"/>
</dbReference>
<evidence type="ECO:0000256" key="2">
    <source>
        <dbReference type="ARBA" id="ARBA00022723"/>
    </source>
</evidence>
<dbReference type="CDD" id="cd09608">
    <property type="entry name" value="M3B_PepF"/>
    <property type="match status" value="1"/>
</dbReference>
<dbReference type="InterPro" id="IPR001567">
    <property type="entry name" value="Pept_M3A_M3B_dom"/>
</dbReference>
<evidence type="ECO:0000256" key="3">
    <source>
        <dbReference type="ARBA" id="ARBA00022801"/>
    </source>
</evidence>
<dbReference type="PANTHER" id="PTHR11804:SF84">
    <property type="entry name" value="SACCHAROLYSIN"/>
    <property type="match status" value="1"/>
</dbReference>
<keyword evidence="3 6" id="KW-0378">Hydrolase</keyword>
<evidence type="ECO:0000256" key="1">
    <source>
        <dbReference type="ARBA" id="ARBA00022670"/>
    </source>
</evidence>
<dbReference type="Gene3D" id="1.10.1370.20">
    <property type="entry name" value="Oligoendopeptidase f, C-terminal domain"/>
    <property type="match status" value="1"/>
</dbReference>